<dbReference type="FunFam" id="3.30.565.10:FF:000006">
    <property type="entry name" value="Sensor histidine kinase WalK"/>
    <property type="match status" value="1"/>
</dbReference>
<dbReference type="Gene3D" id="1.10.287.130">
    <property type="match status" value="1"/>
</dbReference>
<dbReference type="PANTHER" id="PTHR43304">
    <property type="entry name" value="PHYTOCHROME-LIKE PROTEIN CPH1"/>
    <property type="match status" value="1"/>
</dbReference>
<dbReference type="SUPFAM" id="SSF47384">
    <property type="entry name" value="Homodimeric domain of signal transducing histidine kinase"/>
    <property type="match status" value="1"/>
</dbReference>
<evidence type="ECO:0000256" key="3">
    <source>
        <dbReference type="ARBA" id="ARBA00012438"/>
    </source>
</evidence>
<evidence type="ECO:0000259" key="9">
    <source>
        <dbReference type="PROSITE" id="PS50113"/>
    </source>
</evidence>
<evidence type="ECO:0000256" key="4">
    <source>
        <dbReference type="ARBA" id="ARBA00022553"/>
    </source>
</evidence>
<dbReference type="PRINTS" id="PR00344">
    <property type="entry name" value="BCTRLSENSOR"/>
</dbReference>
<dbReference type="GO" id="GO:0019825">
    <property type="term" value="F:oxygen binding"/>
    <property type="evidence" value="ECO:0007669"/>
    <property type="project" value="InterPro"/>
</dbReference>
<evidence type="ECO:0000256" key="5">
    <source>
        <dbReference type="ARBA" id="ARBA00022679"/>
    </source>
</evidence>
<dbReference type="InterPro" id="IPR005467">
    <property type="entry name" value="His_kinase_dom"/>
</dbReference>
<dbReference type="InterPro" id="IPR004358">
    <property type="entry name" value="Sig_transdc_His_kin-like_C"/>
</dbReference>
<dbReference type="SUPFAM" id="SSF46458">
    <property type="entry name" value="Globin-like"/>
    <property type="match status" value="1"/>
</dbReference>
<reference evidence="10 11" key="1">
    <citation type="journal article" date="2018" name="Nat. Biotechnol.">
        <title>A standardized bacterial taxonomy based on genome phylogeny substantially revises the tree of life.</title>
        <authorList>
            <person name="Parks D.H."/>
            <person name="Chuvochina M."/>
            <person name="Waite D.W."/>
            <person name="Rinke C."/>
            <person name="Skarshewski A."/>
            <person name="Chaumeil P.A."/>
            <person name="Hugenholtz P."/>
        </authorList>
    </citation>
    <scope>NUCLEOTIDE SEQUENCE [LARGE SCALE GENOMIC DNA]</scope>
    <source>
        <strain evidence="10">UBA9958</strain>
    </source>
</reference>
<dbReference type="InterPro" id="IPR012292">
    <property type="entry name" value="Globin/Proto"/>
</dbReference>
<dbReference type="STRING" id="1132855.GCA_000384255_00088"/>
<protein>
    <recommendedName>
        <fullName evidence="3">histidine kinase</fullName>
        <ecNumber evidence="3">2.7.13.3</ecNumber>
    </recommendedName>
</protein>
<dbReference type="InterPro" id="IPR035965">
    <property type="entry name" value="PAS-like_dom_sf"/>
</dbReference>
<dbReference type="InterPro" id="IPR036890">
    <property type="entry name" value="HATPase_C_sf"/>
</dbReference>
<dbReference type="InterPro" id="IPR044398">
    <property type="entry name" value="Globin-sensor_dom"/>
</dbReference>
<evidence type="ECO:0000259" key="7">
    <source>
        <dbReference type="PROSITE" id="PS50109"/>
    </source>
</evidence>
<dbReference type="InterPro" id="IPR013767">
    <property type="entry name" value="PAS_fold"/>
</dbReference>
<dbReference type="Gene3D" id="3.30.450.20">
    <property type="entry name" value="PAS domain"/>
    <property type="match status" value="1"/>
</dbReference>
<evidence type="ECO:0000256" key="1">
    <source>
        <dbReference type="ARBA" id="ARBA00000085"/>
    </source>
</evidence>
<dbReference type="EC" id="2.7.13.3" evidence="3"/>
<dbReference type="InterPro" id="IPR052162">
    <property type="entry name" value="Sensor_kinase/Photoreceptor"/>
</dbReference>
<name>A0A351RBP0_9PROT</name>
<dbReference type="AlphaFoldDB" id="A0A351RBP0"/>
<evidence type="ECO:0000313" key="11">
    <source>
        <dbReference type="Proteomes" id="UP000264313"/>
    </source>
</evidence>
<feature type="domain" description="PAS" evidence="8">
    <location>
        <begin position="176"/>
        <end position="232"/>
    </location>
</feature>
<dbReference type="CDD" id="cd16921">
    <property type="entry name" value="HATPase_FilI-like"/>
    <property type="match status" value="1"/>
</dbReference>
<dbReference type="CDD" id="cd00082">
    <property type="entry name" value="HisKA"/>
    <property type="match status" value="1"/>
</dbReference>
<comment type="catalytic activity">
    <reaction evidence="1">
        <text>ATP + protein L-histidine = ADP + protein N-phospho-L-histidine.</text>
        <dbReference type="EC" id="2.7.13.3"/>
    </reaction>
</comment>
<dbReference type="SUPFAM" id="SSF55874">
    <property type="entry name" value="ATPase domain of HSP90 chaperone/DNA topoisomerase II/histidine kinase"/>
    <property type="match status" value="1"/>
</dbReference>
<proteinExistence type="predicted"/>
<feature type="domain" description="Histidine kinase" evidence="7">
    <location>
        <begin position="318"/>
        <end position="531"/>
    </location>
</feature>
<dbReference type="Pfam" id="PF11563">
    <property type="entry name" value="Protoglobin"/>
    <property type="match status" value="1"/>
</dbReference>
<keyword evidence="6" id="KW-0418">Kinase</keyword>
<comment type="caution">
    <text evidence="10">The sequence shown here is derived from an EMBL/GenBank/DDBJ whole genome shotgun (WGS) entry which is preliminary data.</text>
</comment>
<keyword evidence="4" id="KW-0597">Phosphoprotein</keyword>
<evidence type="ECO:0000256" key="6">
    <source>
        <dbReference type="ARBA" id="ARBA00022777"/>
    </source>
</evidence>
<evidence type="ECO:0000259" key="8">
    <source>
        <dbReference type="PROSITE" id="PS50112"/>
    </source>
</evidence>
<dbReference type="EMBL" id="DNAA01000188">
    <property type="protein sequence ID" value="HBA09461.1"/>
    <property type="molecule type" value="Genomic_DNA"/>
</dbReference>
<dbReference type="SMART" id="SM00091">
    <property type="entry name" value="PAS"/>
    <property type="match status" value="1"/>
</dbReference>
<dbReference type="InterPro" id="IPR009050">
    <property type="entry name" value="Globin-like_sf"/>
</dbReference>
<dbReference type="InterPro" id="IPR003594">
    <property type="entry name" value="HATPase_dom"/>
</dbReference>
<evidence type="ECO:0000256" key="2">
    <source>
        <dbReference type="ARBA" id="ARBA00004429"/>
    </source>
</evidence>
<accession>A0A351RBP0</accession>
<dbReference type="InterPro" id="IPR036097">
    <property type="entry name" value="HisK_dim/P_sf"/>
</dbReference>
<dbReference type="GO" id="GO:0000155">
    <property type="term" value="F:phosphorelay sensor kinase activity"/>
    <property type="evidence" value="ECO:0007669"/>
    <property type="project" value="InterPro"/>
</dbReference>
<dbReference type="InterPro" id="IPR000700">
    <property type="entry name" value="PAS-assoc_C"/>
</dbReference>
<dbReference type="Pfam" id="PF00512">
    <property type="entry name" value="HisKA"/>
    <property type="match status" value="1"/>
</dbReference>
<dbReference type="Pfam" id="PF00989">
    <property type="entry name" value="PAS"/>
    <property type="match status" value="1"/>
</dbReference>
<evidence type="ECO:0000313" key="10">
    <source>
        <dbReference type="EMBL" id="HBA09461.1"/>
    </source>
</evidence>
<dbReference type="Gene3D" id="1.10.490.10">
    <property type="entry name" value="Globins"/>
    <property type="match status" value="1"/>
</dbReference>
<dbReference type="InterPro" id="IPR003661">
    <property type="entry name" value="HisK_dim/P_dom"/>
</dbReference>
<dbReference type="Gene3D" id="3.30.565.10">
    <property type="entry name" value="Histidine kinase-like ATPase, C-terminal domain"/>
    <property type="match status" value="1"/>
</dbReference>
<dbReference type="PROSITE" id="PS50109">
    <property type="entry name" value="HIS_KIN"/>
    <property type="match status" value="1"/>
</dbReference>
<dbReference type="PANTHER" id="PTHR43304:SF1">
    <property type="entry name" value="PAC DOMAIN-CONTAINING PROTEIN"/>
    <property type="match status" value="1"/>
</dbReference>
<dbReference type="PROSITE" id="PS50113">
    <property type="entry name" value="PAC"/>
    <property type="match status" value="1"/>
</dbReference>
<dbReference type="SMART" id="SM00387">
    <property type="entry name" value="HATPase_c"/>
    <property type="match status" value="1"/>
</dbReference>
<dbReference type="NCBIfam" id="TIGR00229">
    <property type="entry name" value="sensory_box"/>
    <property type="match status" value="1"/>
</dbReference>
<dbReference type="SUPFAM" id="SSF55785">
    <property type="entry name" value="PYP-like sensor domain (PAS domain)"/>
    <property type="match status" value="1"/>
</dbReference>
<feature type="domain" description="PAC" evidence="9">
    <location>
        <begin position="248"/>
        <end position="300"/>
    </location>
</feature>
<dbReference type="GO" id="GO:0020037">
    <property type="term" value="F:heme binding"/>
    <property type="evidence" value="ECO:0007669"/>
    <property type="project" value="InterPro"/>
</dbReference>
<dbReference type="CDD" id="cd00130">
    <property type="entry name" value="PAS"/>
    <property type="match status" value="1"/>
</dbReference>
<dbReference type="SMART" id="SM00388">
    <property type="entry name" value="HisKA"/>
    <property type="match status" value="1"/>
</dbReference>
<comment type="subcellular location">
    <subcellularLocation>
        <location evidence="2">Cell inner membrane</location>
        <topology evidence="2">Multi-pass membrane protein</topology>
    </subcellularLocation>
</comment>
<keyword evidence="5" id="KW-0808">Transferase</keyword>
<gene>
    <name evidence="10" type="ORF">DCW48_07810</name>
</gene>
<organism evidence="10 11">
    <name type="scientific">Methylotenera mobilis</name>
    <dbReference type="NCBI Taxonomy" id="359408"/>
    <lineage>
        <taxon>Bacteria</taxon>
        <taxon>Pseudomonadati</taxon>
        <taxon>Pseudomonadota</taxon>
        <taxon>Betaproteobacteria</taxon>
        <taxon>Nitrosomonadales</taxon>
        <taxon>Methylophilaceae</taxon>
        <taxon>Methylotenera</taxon>
    </lineage>
</organism>
<dbReference type="InterPro" id="IPR000014">
    <property type="entry name" value="PAS"/>
</dbReference>
<dbReference type="Pfam" id="PF02518">
    <property type="entry name" value="HATPase_c"/>
    <property type="match status" value="1"/>
</dbReference>
<dbReference type="Proteomes" id="UP000264313">
    <property type="component" value="Unassembled WGS sequence"/>
</dbReference>
<sequence length="539" mass="60995">MLLHQPTVDALIDSMTPSADEVQSRKDFLEFSEQDSRLLKELGPLLAPLEDTFADLLYQHLDSYPQIVASLSNPEQLSQLKQKQREYFKQVFAGDYGPDYIKSRLRVGVIYQQIGLEPRWYLGAYNKYLSWVLPEVMRLVDNDAERFLAYSKAINKIAMFDSELSLSAYFHADHEMLRLLAQVFESNLEAVIIADVKGHMLHVNKSVAKITGYASDALIGKPMQGLLAELEPTLYQDLWTTVTAGGQWQGEIWLKNQQGDDYLAWMNMNAVKDSAGKVTQVIAEFSDITAFKQTQEALAERTEELANSNRELEQFAYVASHDLQEPLRMVASYTQLLARRYKDKLDQDANEFIGYAVDGATRMQALIIDLLTMSRIGTHGKRMEMCETSVALERAESNLRLAIEESGAVVTRDPMPRLEADVSQLTQLFQNLIGNGIKFRGDSSPIIHVGAEKKEGEWLFSVRDNGIGIAPDFFERIFIIFQRLHGKHEYPGTGIGLSVCKKIVERHGGKIWIESEVGKGAVFYFTLPIHHGERKHHGE</sequence>
<dbReference type="PROSITE" id="PS50112">
    <property type="entry name" value="PAS"/>
    <property type="match status" value="1"/>
</dbReference>
<dbReference type="GO" id="GO:0005886">
    <property type="term" value="C:plasma membrane"/>
    <property type="evidence" value="ECO:0007669"/>
    <property type="project" value="UniProtKB-SubCell"/>
</dbReference>